<accession>A0A9D3UEN6</accession>
<reference evidence="1 2" key="1">
    <citation type="journal article" date="2021" name="Plant Biotechnol. J.">
        <title>Multi-omics assisted identification of the key and species-specific regulatory components of drought-tolerant mechanisms in Gossypium stocksii.</title>
        <authorList>
            <person name="Yu D."/>
            <person name="Ke L."/>
            <person name="Zhang D."/>
            <person name="Wu Y."/>
            <person name="Sun Y."/>
            <person name="Mei J."/>
            <person name="Sun J."/>
            <person name="Sun Y."/>
        </authorList>
    </citation>
    <scope>NUCLEOTIDE SEQUENCE [LARGE SCALE GENOMIC DNA]</scope>
    <source>
        <strain evidence="2">cv. E1</strain>
        <tissue evidence="1">Leaf</tissue>
    </source>
</reference>
<evidence type="ECO:0000313" key="2">
    <source>
        <dbReference type="Proteomes" id="UP000828251"/>
    </source>
</evidence>
<dbReference type="EMBL" id="JAIQCV010000012">
    <property type="protein sequence ID" value="KAH1038948.1"/>
    <property type="molecule type" value="Genomic_DNA"/>
</dbReference>
<sequence>MEDNNFKLFHKDFEEAFVPARPSIARFVILDPSNRPRMSYATKVTKGKGKGIIDLYYGLGDDQ</sequence>
<name>A0A9D3UEN6_9ROSI</name>
<proteinExistence type="predicted"/>
<organism evidence="1 2">
    <name type="scientific">Gossypium stocksii</name>
    <dbReference type="NCBI Taxonomy" id="47602"/>
    <lineage>
        <taxon>Eukaryota</taxon>
        <taxon>Viridiplantae</taxon>
        <taxon>Streptophyta</taxon>
        <taxon>Embryophyta</taxon>
        <taxon>Tracheophyta</taxon>
        <taxon>Spermatophyta</taxon>
        <taxon>Magnoliopsida</taxon>
        <taxon>eudicotyledons</taxon>
        <taxon>Gunneridae</taxon>
        <taxon>Pentapetalae</taxon>
        <taxon>rosids</taxon>
        <taxon>malvids</taxon>
        <taxon>Malvales</taxon>
        <taxon>Malvaceae</taxon>
        <taxon>Malvoideae</taxon>
        <taxon>Gossypium</taxon>
    </lineage>
</organism>
<keyword evidence="2" id="KW-1185">Reference proteome</keyword>
<dbReference type="AlphaFoldDB" id="A0A9D3UEN6"/>
<dbReference type="Proteomes" id="UP000828251">
    <property type="component" value="Unassembled WGS sequence"/>
</dbReference>
<protein>
    <submittedName>
        <fullName evidence="1">Uncharacterized protein</fullName>
    </submittedName>
</protein>
<evidence type="ECO:0000313" key="1">
    <source>
        <dbReference type="EMBL" id="KAH1038948.1"/>
    </source>
</evidence>
<comment type="caution">
    <text evidence="1">The sequence shown here is derived from an EMBL/GenBank/DDBJ whole genome shotgun (WGS) entry which is preliminary data.</text>
</comment>
<gene>
    <name evidence="1" type="ORF">J1N35_040691</name>
</gene>